<organism evidence="3 4">
    <name type="scientific">Elysia crispata</name>
    <name type="common">lettuce slug</name>
    <dbReference type="NCBI Taxonomy" id="231223"/>
    <lineage>
        <taxon>Eukaryota</taxon>
        <taxon>Metazoa</taxon>
        <taxon>Spiralia</taxon>
        <taxon>Lophotrochozoa</taxon>
        <taxon>Mollusca</taxon>
        <taxon>Gastropoda</taxon>
        <taxon>Heterobranchia</taxon>
        <taxon>Euthyneura</taxon>
        <taxon>Panpulmonata</taxon>
        <taxon>Sacoglossa</taxon>
        <taxon>Placobranchoidea</taxon>
        <taxon>Plakobranchidae</taxon>
        <taxon>Elysia</taxon>
    </lineage>
</organism>
<feature type="compositionally biased region" description="Polar residues" evidence="1">
    <location>
        <begin position="151"/>
        <end position="167"/>
    </location>
</feature>
<name>A0AAE0XYL7_9GAST</name>
<evidence type="ECO:0000256" key="1">
    <source>
        <dbReference type="SAM" id="MobiDB-lite"/>
    </source>
</evidence>
<dbReference type="AlphaFoldDB" id="A0AAE0XYL7"/>
<evidence type="ECO:0000313" key="3">
    <source>
        <dbReference type="EMBL" id="KAK3726260.1"/>
    </source>
</evidence>
<dbReference type="Proteomes" id="UP001283361">
    <property type="component" value="Unassembled WGS sequence"/>
</dbReference>
<dbReference type="PANTHER" id="PTHR12771:SF2">
    <property type="entry name" value="ELMO DOMAIN-CONTAINING PROTEIN 3"/>
    <property type="match status" value="1"/>
</dbReference>
<dbReference type="InterPro" id="IPR050868">
    <property type="entry name" value="ELMO_domain-containing"/>
</dbReference>
<accession>A0AAE0XYL7</accession>
<dbReference type="PROSITE" id="PS51335">
    <property type="entry name" value="ELMO"/>
    <property type="match status" value="1"/>
</dbReference>
<comment type="caution">
    <text evidence="3">The sequence shown here is derived from an EMBL/GenBank/DDBJ whole genome shotgun (WGS) entry which is preliminary data.</text>
</comment>
<evidence type="ECO:0000259" key="2">
    <source>
        <dbReference type="PROSITE" id="PS51335"/>
    </source>
</evidence>
<feature type="domain" description="ELMO" evidence="2">
    <location>
        <begin position="389"/>
        <end position="542"/>
    </location>
</feature>
<proteinExistence type="predicted"/>
<gene>
    <name evidence="3" type="ORF">RRG08_008640</name>
</gene>
<sequence length="590" mass="66561">MTTTDADAQNQDGDLDLEQDPLFFTKSSMEEPDAVAVSLDELTIDLSGEQNETEEIASYKEDNNFNNYTTFFGQNEVNLESNTLDKYILDPLDQTEQTEADKDHIVVQTNKAGEENDFEVDVPPLSLFPSSRGNNSDDSDSEFEVPDRETIQTQNNQIFNEESSPSSDRTKSMSLEKKGTLKFQPEILTPRDITRSEFTLSSESNKPSGFTDSVVIEAPAEFADFEETQPQASCNPAQTTFSGVSIHIPHVSEKEESSKQISNQQVDSEIRVVNDLTDAQKPDIVTTAEDWEGVQTVEPGFINAGKKLSGSEAVFESKPLLTFTDSWKNFEAKDYTSVKGDIRPRVERKGFSAFTHMLFGPPKLQSDLVPQRDLVFCIASTPFDNDCADHVQVLQTVYRCLTGSKFDCQRYGSHWEEIGFQGRDPATDLRGAGMLALLHLLFFLRDPSTRDLARDVYKLSLHPTQNFPFCVMGINLSRICIQVLREEIYNRECNKRKNVVATINNVYAALFLHLFKLWKQGKTIADSGFVLKEVETHSRKHAKSIFKDLENYEKMKKHQGPFGEPTEVEPSFFSVCKEDQCDTKSAAELY</sequence>
<protein>
    <recommendedName>
        <fullName evidence="2">ELMO domain-containing protein</fullName>
    </recommendedName>
</protein>
<evidence type="ECO:0000313" key="4">
    <source>
        <dbReference type="Proteomes" id="UP001283361"/>
    </source>
</evidence>
<dbReference type="Pfam" id="PF04727">
    <property type="entry name" value="ELMO_CED12"/>
    <property type="match status" value="1"/>
</dbReference>
<keyword evidence="4" id="KW-1185">Reference proteome</keyword>
<dbReference type="EMBL" id="JAWDGP010007314">
    <property type="protein sequence ID" value="KAK3726260.1"/>
    <property type="molecule type" value="Genomic_DNA"/>
</dbReference>
<dbReference type="InterPro" id="IPR006816">
    <property type="entry name" value="ELMO_dom"/>
</dbReference>
<reference evidence="3" key="1">
    <citation type="journal article" date="2023" name="G3 (Bethesda)">
        <title>A reference genome for the long-term kleptoplast-retaining sea slug Elysia crispata morphotype clarki.</title>
        <authorList>
            <person name="Eastman K.E."/>
            <person name="Pendleton A.L."/>
            <person name="Shaikh M.A."/>
            <person name="Suttiyut T."/>
            <person name="Ogas R."/>
            <person name="Tomko P."/>
            <person name="Gavelis G."/>
            <person name="Widhalm J.R."/>
            <person name="Wisecaver J.H."/>
        </authorList>
    </citation>
    <scope>NUCLEOTIDE SEQUENCE</scope>
    <source>
        <strain evidence="3">ECLA1</strain>
    </source>
</reference>
<feature type="region of interest" description="Disordered" evidence="1">
    <location>
        <begin position="113"/>
        <end position="176"/>
    </location>
</feature>
<dbReference type="PANTHER" id="PTHR12771">
    <property type="entry name" value="ENGULFMENT AND CELL MOTILITY"/>
    <property type="match status" value="1"/>
</dbReference>